<name>A0AAW6ASR3_CLOSY</name>
<gene>
    <name evidence="1" type="ORF">K5I21_11845</name>
    <name evidence="2" type="ORF">PM006_08875</name>
</gene>
<sequence>MDGKNKSPRDYEDIIHLPHPVSKSHPPMSISDRAAQFAPFSALTGHYAALQETARRTEERVELDETAKTILDERLKLLCSRLDEHPVIHLTYFQPDEKKQGGAYISVTGVIKRIDGYRQLLILEDGMRVPIRDVFELEGELFELFEFNDF</sequence>
<dbReference type="EMBL" id="JAINVB010000001">
    <property type="protein sequence ID" value="MCK0086552.1"/>
    <property type="molecule type" value="Genomic_DNA"/>
</dbReference>
<dbReference type="EMBL" id="JAQLGM010000017">
    <property type="protein sequence ID" value="MDB2000311.1"/>
    <property type="molecule type" value="Genomic_DNA"/>
</dbReference>
<dbReference type="AlphaFoldDB" id="A0AAW6ASR3"/>
<evidence type="ECO:0000313" key="2">
    <source>
        <dbReference type="EMBL" id="MDB2000311.1"/>
    </source>
</evidence>
<comment type="caution">
    <text evidence="1">The sequence shown here is derived from an EMBL/GenBank/DDBJ whole genome shotgun (WGS) entry which is preliminary data.</text>
</comment>
<dbReference type="GeneID" id="57970256"/>
<dbReference type="Proteomes" id="UP001203136">
    <property type="component" value="Unassembled WGS sequence"/>
</dbReference>
<protein>
    <submittedName>
        <fullName evidence="1">YolD-like family protein</fullName>
    </submittedName>
</protein>
<reference evidence="1" key="1">
    <citation type="journal article" date="2022" name="Cell Host Microbe">
        <title>Colonization of the live biotherapeutic product VE303 and modulation of the microbiota and metabolites in healthy volunteers.</title>
        <authorList>
            <person name="Dsouza M."/>
            <person name="Menon R."/>
            <person name="Crossette E."/>
            <person name="Bhattarai S.K."/>
            <person name="Schneider J."/>
            <person name="Kim Y.G."/>
            <person name="Reddy S."/>
            <person name="Caballero S."/>
            <person name="Felix C."/>
            <person name="Cornacchione L."/>
            <person name="Hendrickson J."/>
            <person name="Watson A.R."/>
            <person name="Minot S.S."/>
            <person name="Greenfield N."/>
            <person name="Schopf L."/>
            <person name="Szabady R."/>
            <person name="Patarroyo J."/>
            <person name="Smith W."/>
            <person name="Harrison P."/>
            <person name="Kuijper E.J."/>
            <person name="Kelly C.P."/>
            <person name="Olle B."/>
            <person name="Bobilev D."/>
            <person name="Silber J.L."/>
            <person name="Bucci V."/>
            <person name="Roberts B."/>
            <person name="Faith J."/>
            <person name="Norman J.M."/>
        </authorList>
    </citation>
    <scope>NUCLEOTIDE SEQUENCE</scope>
    <source>
        <strain evidence="1">VE303-04</strain>
    </source>
</reference>
<dbReference type="RefSeq" id="WP_003508110.1">
    <property type="nucleotide sequence ID" value="NZ_BAABZD010000011.1"/>
</dbReference>
<accession>A0AAW6ASR3</accession>
<evidence type="ECO:0000313" key="3">
    <source>
        <dbReference type="Proteomes" id="UP001203136"/>
    </source>
</evidence>
<evidence type="ECO:0000313" key="1">
    <source>
        <dbReference type="EMBL" id="MCK0086552.1"/>
    </source>
</evidence>
<organism evidence="1 3">
    <name type="scientific">Clostridium symbiosum</name>
    <name type="common">Bacteroides symbiosus</name>
    <dbReference type="NCBI Taxonomy" id="1512"/>
    <lineage>
        <taxon>Bacteria</taxon>
        <taxon>Bacillati</taxon>
        <taxon>Bacillota</taxon>
        <taxon>Clostridia</taxon>
        <taxon>Lachnospirales</taxon>
        <taxon>Lachnospiraceae</taxon>
        <taxon>Otoolea</taxon>
    </lineage>
</organism>
<dbReference type="Proteomes" id="UP001300871">
    <property type="component" value="Unassembled WGS sequence"/>
</dbReference>
<proteinExistence type="predicted"/>
<reference evidence="2" key="2">
    <citation type="submission" date="2023-01" db="EMBL/GenBank/DDBJ databases">
        <title>Human gut microbiome strain richness.</title>
        <authorList>
            <person name="Chen-Liaw A."/>
        </authorList>
    </citation>
    <scope>NUCLEOTIDE SEQUENCE</scope>
    <source>
        <strain evidence="2">B1_m1001713B170214d0_201011</strain>
    </source>
</reference>